<gene>
    <name evidence="2" type="ORF">PCOR1329_LOCUS3879</name>
</gene>
<dbReference type="InterPro" id="IPR010121">
    <property type="entry name" value="Pyruvate_phosphate_dikinase"/>
</dbReference>
<feature type="region of interest" description="Disordered" evidence="1">
    <location>
        <begin position="1"/>
        <end position="21"/>
    </location>
</feature>
<dbReference type="EMBL" id="CAUYUJ010001003">
    <property type="protein sequence ID" value="CAK0793638.1"/>
    <property type="molecule type" value="Genomic_DNA"/>
</dbReference>
<accession>A0ABN9PKT3</accession>
<evidence type="ECO:0000256" key="1">
    <source>
        <dbReference type="SAM" id="MobiDB-lite"/>
    </source>
</evidence>
<evidence type="ECO:0000313" key="2">
    <source>
        <dbReference type="EMBL" id="CAK0793638.1"/>
    </source>
</evidence>
<dbReference type="Proteomes" id="UP001189429">
    <property type="component" value="Unassembled WGS sequence"/>
</dbReference>
<feature type="compositionally biased region" description="Basic and acidic residues" evidence="1">
    <location>
        <begin position="1"/>
        <end position="11"/>
    </location>
</feature>
<protein>
    <submittedName>
        <fullName evidence="2">Uncharacterized protein</fullName>
    </submittedName>
</protein>
<organism evidence="2 3">
    <name type="scientific">Prorocentrum cordatum</name>
    <dbReference type="NCBI Taxonomy" id="2364126"/>
    <lineage>
        <taxon>Eukaryota</taxon>
        <taxon>Sar</taxon>
        <taxon>Alveolata</taxon>
        <taxon>Dinophyceae</taxon>
        <taxon>Prorocentrales</taxon>
        <taxon>Prorocentraceae</taxon>
        <taxon>Prorocentrum</taxon>
    </lineage>
</organism>
<comment type="caution">
    <text evidence="2">The sequence shown here is derived from an EMBL/GenBank/DDBJ whole genome shotgun (WGS) entry which is preliminary data.</text>
</comment>
<dbReference type="PANTHER" id="PTHR22931:SF9">
    <property type="entry name" value="PYRUVATE, PHOSPHATE DIKINASE 1, CHLOROPLASTIC"/>
    <property type="match status" value="1"/>
</dbReference>
<sequence>MTGEQYFHRTCAEQQGQHPHPPTLDQIAKMFRKEVQPLRITISNLERRLTDMSGVIETRFEEAEEHIEDIAIRLTNLENHQIAEFENITARDFELPTRALRQLVVAYKRLYASLSGEPFPQQPEQQLLQALGSLHGPAPALVQAAVHGQAAGFVPAGGAPSGGCWWEQAQADDVGGGRAGQRRISQRASREWAEGAGLDEDERVENFSSLEEAMPAVYAQLVECQDVLSRHTHGIQGVDFVVRDGQGRMRRCRGGRSVSSCILGAAVWDSPSGAGAPARER</sequence>
<evidence type="ECO:0000313" key="3">
    <source>
        <dbReference type="Proteomes" id="UP001189429"/>
    </source>
</evidence>
<proteinExistence type="predicted"/>
<reference evidence="2" key="1">
    <citation type="submission" date="2023-10" db="EMBL/GenBank/DDBJ databases">
        <authorList>
            <person name="Chen Y."/>
            <person name="Shah S."/>
            <person name="Dougan E. K."/>
            <person name="Thang M."/>
            <person name="Chan C."/>
        </authorList>
    </citation>
    <scope>NUCLEOTIDE SEQUENCE [LARGE SCALE GENOMIC DNA]</scope>
</reference>
<keyword evidence="3" id="KW-1185">Reference proteome</keyword>
<dbReference type="PANTHER" id="PTHR22931">
    <property type="entry name" value="PHOSPHOENOLPYRUVATE DIKINASE-RELATED"/>
    <property type="match status" value="1"/>
</dbReference>
<name>A0ABN9PKT3_9DINO</name>
<dbReference type="Gene3D" id="3.30.470.20">
    <property type="entry name" value="ATP-grasp fold, B domain"/>
    <property type="match status" value="1"/>
</dbReference>
<dbReference type="SUPFAM" id="SSF56059">
    <property type="entry name" value="Glutathione synthetase ATP-binding domain-like"/>
    <property type="match status" value="1"/>
</dbReference>